<accession>A0ABX2ZMS6</accession>
<keyword evidence="1" id="KW-0540">Nuclease</keyword>
<keyword evidence="8" id="KW-0808">Transferase</keyword>
<evidence type="ECO:0000256" key="3">
    <source>
        <dbReference type="ARBA" id="ARBA00023125"/>
    </source>
</evidence>
<dbReference type="SMART" id="SM00279">
    <property type="entry name" value="HhH2"/>
    <property type="match status" value="1"/>
</dbReference>
<comment type="caution">
    <text evidence="8">The sequence shown here is derived from an EMBL/GenBank/DDBJ whole genome shotgun (WGS) entry which is preliminary data.</text>
</comment>
<dbReference type="InterPro" id="IPR038969">
    <property type="entry name" value="FEN"/>
</dbReference>
<dbReference type="CDD" id="cd09859">
    <property type="entry name" value="PIN_53EXO"/>
    <property type="match status" value="1"/>
</dbReference>
<dbReference type="Pfam" id="PF01367">
    <property type="entry name" value="5_3_exonuc"/>
    <property type="match status" value="1"/>
</dbReference>
<protein>
    <recommendedName>
        <fullName evidence="5">5'-3' exonuclease</fullName>
    </recommendedName>
</protein>
<dbReference type="RefSeq" id="WP_025568393.1">
    <property type="nucleotide sequence ID" value="NZ_MDKC01000032.1"/>
</dbReference>
<keyword evidence="6" id="KW-0175">Coiled coil</keyword>
<dbReference type="Proteomes" id="UP000094580">
    <property type="component" value="Unassembled WGS sequence"/>
</dbReference>
<feature type="coiled-coil region" evidence="6">
    <location>
        <begin position="212"/>
        <end position="239"/>
    </location>
</feature>
<dbReference type="InterPro" id="IPR020045">
    <property type="entry name" value="DNA_polI_H3TH"/>
</dbReference>
<organism evidence="8 9">
    <name type="scientific">Gottfriedia luciferensis</name>
    <dbReference type="NCBI Taxonomy" id="178774"/>
    <lineage>
        <taxon>Bacteria</taxon>
        <taxon>Bacillati</taxon>
        <taxon>Bacillota</taxon>
        <taxon>Bacilli</taxon>
        <taxon>Bacillales</taxon>
        <taxon>Bacillaceae</taxon>
        <taxon>Gottfriedia</taxon>
    </lineage>
</organism>
<comment type="function">
    <text evidence="4">5'-3' exonuclease acting preferentially on double-stranded DNA.</text>
</comment>
<sequence length="293" mass="33795">MENQSLLLIDGFNLLSRGYFATSYGRSDEQLSKTKDGVYINALRVFIPKLFNLIKEHDITHLAITWDVKREETDRRNKYDFYKATRGELPSPLIEQYFTLKTALEEIGIAQLEMAPYEADDLMGTLSNNWSNSVKNKCYIYSNDRDLLQLINEHTSQIIAQKTGEIVYSLEHFSNDYGIHPKQWVDVKALLGDSSDNIPGCPGVGEKSAIPLIQLYNSVEELYENMENLDTKFNRYKKKLEAGKDSTFISKELSAITIDIPHFAEYTFEDLKININEEKLSLKLEELEIRVKR</sequence>
<dbReference type="Gene3D" id="3.40.50.1010">
    <property type="entry name" value="5'-nuclease"/>
    <property type="match status" value="1"/>
</dbReference>
<evidence type="ECO:0000313" key="9">
    <source>
        <dbReference type="Proteomes" id="UP000094580"/>
    </source>
</evidence>
<evidence type="ECO:0000256" key="1">
    <source>
        <dbReference type="ARBA" id="ARBA00022722"/>
    </source>
</evidence>
<dbReference type="InterPro" id="IPR029060">
    <property type="entry name" value="PIN-like_dom_sf"/>
</dbReference>
<gene>
    <name evidence="8" type="ORF">BED47_08310</name>
</gene>
<dbReference type="SMART" id="SM00475">
    <property type="entry name" value="53EXOc"/>
    <property type="match status" value="1"/>
</dbReference>
<dbReference type="SUPFAM" id="SSF88723">
    <property type="entry name" value="PIN domain-like"/>
    <property type="match status" value="1"/>
</dbReference>
<evidence type="ECO:0000256" key="4">
    <source>
        <dbReference type="ARBA" id="ARBA00049957"/>
    </source>
</evidence>
<evidence type="ECO:0000256" key="5">
    <source>
        <dbReference type="ARBA" id="ARBA00050026"/>
    </source>
</evidence>
<keyword evidence="2" id="KW-0378">Hydrolase</keyword>
<dbReference type="InterPro" id="IPR036279">
    <property type="entry name" value="5-3_exonuclease_C_sf"/>
</dbReference>
<dbReference type="PANTHER" id="PTHR42646:SF2">
    <property type="entry name" value="5'-3' EXONUCLEASE FAMILY PROTEIN"/>
    <property type="match status" value="1"/>
</dbReference>
<evidence type="ECO:0000256" key="2">
    <source>
        <dbReference type="ARBA" id="ARBA00022801"/>
    </source>
</evidence>
<dbReference type="GO" id="GO:0004527">
    <property type="term" value="F:exonuclease activity"/>
    <property type="evidence" value="ECO:0007669"/>
    <property type="project" value="UniProtKB-KW"/>
</dbReference>
<evidence type="ECO:0000256" key="6">
    <source>
        <dbReference type="SAM" id="Coils"/>
    </source>
</evidence>
<keyword evidence="8" id="KW-0269">Exonuclease</keyword>
<reference evidence="8 9" key="1">
    <citation type="submission" date="2016-07" db="EMBL/GenBank/DDBJ databases">
        <authorList>
            <person name="Townsley L."/>
            <person name="Shank E.A."/>
        </authorList>
    </citation>
    <scope>NUCLEOTIDE SEQUENCE [LARGE SCALE GENOMIC DNA]</scope>
    <source>
        <strain evidence="8 9">CH01</strain>
    </source>
</reference>
<keyword evidence="9" id="KW-1185">Reference proteome</keyword>
<dbReference type="InterPro" id="IPR002421">
    <property type="entry name" value="5-3_exonuclease"/>
</dbReference>
<dbReference type="GO" id="GO:0016740">
    <property type="term" value="F:transferase activity"/>
    <property type="evidence" value="ECO:0007669"/>
    <property type="project" value="UniProtKB-KW"/>
</dbReference>
<evidence type="ECO:0000259" key="7">
    <source>
        <dbReference type="SMART" id="SM00475"/>
    </source>
</evidence>
<dbReference type="PANTHER" id="PTHR42646">
    <property type="entry name" value="FLAP ENDONUCLEASE XNI"/>
    <property type="match status" value="1"/>
</dbReference>
<feature type="domain" description="5'-3' exonuclease" evidence="7">
    <location>
        <begin position="2"/>
        <end position="274"/>
    </location>
</feature>
<dbReference type="SUPFAM" id="SSF47807">
    <property type="entry name" value="5' to 3' exonuclease, C-terminal subdomain"/>
    <property type="match status" value="1"/>
</dbReference>
<dbReference type="EMBL" id="MDKC01000032">
    <property type="protein sequence ID" value="ODG91026.1"/>
    <property type="molecule type" value="Genomic_DNA"/>
</dbReference>
<dbReference type="CDD" id="cd09898">
    <property type="entry name" value="H3TH_53EXO"/>
    <property type="match status" value="1"/>
</dbReference>
<dbReference type="InterPro" id="IPR008918">
    <property type="entry name" value="HhH2"/>
</dbReference>
<keyword evidence="3" id="KW-0238">DNA-binding</keyword>
<dbReference type="InterPro" id="IPR020046">
    <property type="entry name" value="5-3_exonucl_a-hlix_arch_N"/>
</dbReference>
<name>A0ABX2ZMS6_9BACI</name>
<proteinExistence type="predicted"/>
<dbReference type="Pfam" id="PF02739">
    <property type="entry name" value="5_3_exonuc_N"/>
    <property type="match status" value="1"/>
</dbReference>
<evidence type="ECO:0000313" key="8">
    <source>
        <dbReference type="EMBL" id="ODG91026.1"/>
    </source>
</evidence>
<dbReference type="Gene3D" id="1.10.150.20">
    <property type="entry name" value="5' to 3' exonuclease, C-terminal subdomain"/>
    <property type="match status" value="1"/>
</dbReference>